<dbReference type="RefSeq" id="WP_290236227.1">
    <property type="nucleotide sequence ID" value="NZ_JAUFPZ010000002.1"/>
</dbReference>
<evidence type="ECO:0000313" key="2">
    <source>
        <dbReference type="EMBL" id="MFC4026414.1"/>
    </source>
</evidence>
<keyword evidence="1" id="KW-1133">Transmembrane helix</keyword>
<keyword evidence="1" id="KW-0812">Transmembrane</keyword>
<gene>
    <name evidence="2" type="ORF">ACFOS1_03285</name>
</gene>
<accession>A0ABV8H7T3</accession>
<dbReference type="EMBL" id="JBHSAS010000006">
    <property type="protein sequence ID" value="MFC4026414.1"/>
    <property type="molecule type" value="Genomic_DNA"/>
</dbReference>
<protein>
    <submittedName>
        <fullName evidence="2">DUF4381 family protein</fullName>
    </submittedName>
</protein>
<dbReference type="Proteomes" id="UP001595793">
    <property type="component" value="Unassembled WGS sequence"/>
</dbReference>
<organism evidence="2 3">
    <name type="scientific">Zunongwangia endophytica</name>
    <dbReference type="NCBI Taxonomy" id="1808945"/>
    <lineage>
        <taxon>Bacteria</taxon>
        <taxon>Pseudomonadati</taxon>
        <taxon>Bacteroidota</taxon>
        <taxon>Flavobacteriia</taxon>
        <taxon>Flavobacteriales</taxon>
        <taxon>Flavobacteriaceae</taxon>
        <taxon>Zunongwangia</taxon>
    </lineage>
</organism>
<name>A0ABV8H7T3_9FLAO</name>
<comment type="caution">
    <text evidence="2">The sequence shown here is derived from an EMBL/GenBank/DDBJ whole genome shotgun (WGS) entry which is preliminary data.</text>
</comment>
<evidence type="ECO:0000256" key="1">
    <source>
        <dbReference type="SAM" id="Phobius"/>
    </source>
</evidence>
<keyword evidence="1" id="KW-0472">Membrane</keyword>
<reference evidence="3" key="1">
    <citation type="journal article" date="2019" name="Int. J. Syst. Evol. Microbiol.">
        <title>The Global Catalogue of Microorganisms (GCM) 10K type strain sequencing project: providing services to taxonomists for standard genome sequencing and annotation.</title>
        <authorList>
            <consortium name="The Broad Institute Genomics Platform"/>
            <consortium name="The Broad Institute Genome Sequencing Center for Infectious Disease"/>
            <person name="Wu L."/>
            <person name="Ma J."/>
        </authorList>
    </citation>
    <scope>NUCLEOTIDE SEQUENCE [LARGE SCALE GENOMIC DNA]</scope>
    <source>
        <strain evidence="3">CECT 9128</strain>
    </source>
</reference>
<dbReference type="InterPro" id="IPR025489">
    <property type="entry name" value="DUF4381"/>
</dbReference>
<feature type="transmembrane region" description="Helical" evidence="1">
    <location>
        <begin position="168"/>
        <end position="187"/>
    </location>
</feature>
<proteinExistence type="predicted"/>
<sequence length="552" mass="62816">MKKNPLSDTIYIQHAVKKRLSAILVIAFAFFAMPLVAQQAQVSVKIDTAQIKIGEQISYKINVETDSTNLVVFPEGNTFAPLEIVESLGTDTTRVQNKYKLLKAYTLTQFDSGSYTIPQQRIIINNKPFLTDSMRVEVADVAVDTTKQEMYPIKPSVEIPKSFSIPNWIWWLLLALVILGVLAFFFIKRRREKALENKLPPYEQAIKDLETLDKSSLLESREVKEYYSRLTYAVRRYLDEKVYDRAMESTTTELIDFLEIQQKSGVLQLHGKTLENLKQILNRADLAKFAGSRPDVITAKEDRNKTRMIINDVKSSMPEPSEEELMLDEEYRQNKISKRRKKRLILGISGGVLVIFIALAVLISSKGLDYVVDTYWGHPTKELLEGDWIRSEYGAPAVYITTPDVLVRKDMELSEDATQSYVDAQMFSFGSLVSNFYTSLSTRMFSKKDQFDLKTGVDGVYKELENQGAQNIVMKQEDFTTVNGAKGVKVFGTLEMTNPINDEIQPKKYSILNFAQNGGFQQITVIYNEDDSYAEEISGRIINSVELIKSTN</sequence>
<evidence type="ECO:0000313" key="3">
    <source>
        <dbReference type="Proteomes" id="UP001595793"/>
    </source>
</evidence>
<feature type="transmembrane region" description="Helical" evidence="1">
    <location>
        <begin position="344"/>
        <end position="363"/>
    </location>
</feature>
<dbReference type="Pfam" id="PF14316">
    <property type="entry name" value="DUF4381"/>
    <property type="match status" value="1"/>
</dbReference>
<keyword evidence="3" id="KW-1185">Reference proteome</keyword>